<dbReference type="Proteomes" id="UP000026915">
    <property type="component" value="Chromosome 10"/>
</dbReference>
<name>A0A061FRA2_THECC</name>
<organism evidence="3 4">
    <name type="scientific">Theobroma cacao</name>
    <name type="common">Cacao</name>
    <name type="synonym">Cocoa</name>
    <dbReference type="NCBI Taxonomy" id="3641"/>
    <lineage>
        <taxon>Eukaryota</taxon>
        <taxon>Viridiplantae</taxon>
        <taxon>Streptophyta</taxon>
        <taxon>Embryophyta</taxon>
        <taxon>Tracheophyta</taxon>
        <taxon>Spermatophyta</taxon>
        <taxon>Magnoliopsida</taxon>
        <taxon>eudicotyledons</taxon>
        <taxon>Gunneridae</taxon>
        <taxon>Pentapetalae</taxon>
        <taxon>rosids</taxon>
        <taxon>malvids</taxon>
        <taxon>Malvales</taxon>
        <taxon>Malvaceae</taxon>
        <taxon>Byttnerioideae</taxon>
        <taxon>Theobroma</taxon>
    </lineage>
</organism>
<accession>A0A061FRA2</accession>
<feature type="domain" description="Retroviral polymerase SH3-like" evidence="2">
    <location>
        <begin position="2"/>
        <end position="60"/>
    </location>
</feature>
<protein>
    <submittedName>
        <fullName evidence="3">Cysteine-rich RLK (RECEPTOR-like protein kinase) 8</fullName>
    </submittedName>
</protein>
<dbReference type="eggNOG" id="KOG0017">
    <property type="taxonomic scope" value="Eukaryota"/>
</dbReference>
<dbReference type="Pfam" id="PF25597">
    <property type="entry name" value="SH3_retrovirus"/>
    <property type="match status" value="1"/>
</dbReference>
<evidence type="ECO:0000259" key="1">
    <source>
        <dbReference type="Pfam" id="PF07727"/>
    </source>
</evidence>
<gene>
    <name evidence="3" type="ORF">TCM_044573</name>
</gene>
<keyword evidence="3" id="KW-0808">Transferase</keyword>
<feature type="domain" description="Reverse transcriptase Ty1/copia-type" evidence="1">
    <location>
        <begin position="159"/>
        <end position="205"/>
    </location>
</feature>
<dbReference type="Pfam" id="PF07727">
    <property type="entry name" value="RVT_2"/>
    <property type="match status" value="2"/>
</dbReference>
<dbReference type="GO" id="GO:0016301">
    <property type="term" value="F:kinase activity"/>
    <property type="evidence" value="ECO:0007669"/>
    <property type="project" value="UniProtKB-KW"/>
</dbReference>
<evidence type="ECO:0000313" key="4">
    <source>
        <dbReference type="Proteomes" id="UP000026915"/>
    </source>
</evidence>
<dbReference type="InterPro" id="IPR057670">
    <property type="entry name" value="SH3_retrovirus"/>
</dbReference>
<evidence type="ECO:0000259" key="2">
    <source>
        <dbReference type="Pfam" id="PF25597"/>
    </source>
</evidence>
<keyword evidence="4" id="KW-1185">Reference proteome</keyword>
<dbReference type="InParanoid" id="A0A061FRA2"/>
<keyword evidence="3" id="KW-0418">Kinase</keyword>
<sequence>MCFVHKRKVGKLEPTALKCVFAGYSATQKGYKCYHPPSRKYFVSMDVTFRESELYFYTPQSPLQGENKEEEVDVIAPALIQFFSQNPSYDKEQPKTRRLDRPNLKTYTQQEKTNKAIQYVIPDQAPSLSSIPKNGWQEAYHDPKWKEAMVEEMKALAKNQTWELVTPPLGKKPIGCKWMFTMKHMTDGLVERYKARLVAKGFSQTYELTLIGTYNSDIKNAFLHGNLEEEVYMEIHPGFDDEKTKGKVCRLKKALHGLK</sequence>
<dbReference type="OMA" id="WESIFPF"/>
<dbReference type="HOGENOM" id="CLU_001650_15_0_1"/>
<reference evidence="3 4" key="1">
    <citation type="journal article" date="2013" name="Genome Biol.">
        <title>The genome sequence of the most widely cultivated cacao type and its use to identify candidate genes regulating pod color.</title>
        <authorList>
            <person name="Motamayor J.C."/>
            <person name="Mockaitis K."/>
            <person name="Schmutz J."/>
            <person name="Haiminen N."/>
            <person name="Iii D.L."/>
            <person name="Cornejo O."/>
            <person name="Findley S.D."/>
            <person name="Zheng P."/>
            <person name="Utro F."/>
            <person name="Royaert S."/>
            <person name="Saski C."/>
            <person name="Jenkins J."/>
            <person name="Podicheti R."/>
            <person name="Zhao M."/>
            <person name="Scheffler B.E."/>
            <person name="Stack J.C."/>
            <person name="Feltus F.A."/>
            <person name="Mustiga G.M."/>
            <person name="Amores F."/>
            <person name="Phillips W."/>
            <person name="Marelli J.P."/>
            <person name="May G.D."/>
            <person name="Shapiro H."/>
            <person name="Ma J."/>
            <person name="Bustamante C.D."/>
            <person name="Schnell R.J."/>
            <person name="Main D."/>
            <person name="Gilbert D."/>
            <person name="Parida L."/>
            <person name="Kuhn D.N."/>
        </authorList>
    </citation>
    <scope>NUCLEOTIDE SEQUENCE [LARGE SCALE GENOMIC DNA]</scope>
    <source>
        <strain evidence="4">cv. Matina 1-6</strain>
    </source>
</reference>
<dbReference type="EMBL" id="CM001888">
    <property type="protein sequence ID" value="EOY19448.1"/>
    <property type="molecule type" value="Genomic_DNA"/>
</dbReference>
<dbReference type="Gramene" id="EOY19448">
    <property type="protein sequence ID" value="EOY19448"/>
    <property type="gene ID" value="TCM_044573"/>
</dbReference>
<proteinExistence type="predicted"/>
<feature type="domain" description="Reverse transcriptase Ty1/copia-type" evidence="1">
    <location>
        <begin position="216"/>
        <end position="259"/>
    </location>
</feature>
<dbReference type="InterPro" id="IPR013103">
    <property type="entry name" value="RVT_2"/>
</dbReference>
<evidence type="ECO:0000313" key="3">
    <source>
        <dbReference type="EMBL" id="EOY19448.1"/>
    </source>
</evidence>
<dbReference type="AlphaFoldDB" id="A0A061FRA2"/>
<dbReference type="STRING" id="3641.A0A061FRA2"/>